<sequence>MTFRVLLAASIPVVASSATPAIMAQNSAVEAPAVDPVEMLRDIEVRVDEAALLALTDNDFGIFEQIESDLRRLDTRGVVSLENYRTYWLSYALYQESIAHLRTQDMEATEQALSQASAALSQLKIEDGEVETLRSLVTGLQLMFVPPQDVLRDAQISQQHLDAGMRQGPTIRSYYALAIADWNTPPEYGGRTKAEAALREGLELPNEASGRLKPSWGRDQAQALLIQILYTTSRAEEADTRLVSALEMYPDSVALRELIRMKKAQ</sequence>
<name>A0A345YEM8_9SPHN</name>
<keyword evidence="3" id="KW-1185">Reference proteome</keyword>
<dbReference type="KEGG" id="err:DVR09_08560"/>
<organism evidence="2 3">
    <name type="scientific">Erythrobacter aureus</name>
    <dbReference type="NCBI Taxonomy" id="2182384"/>
    <lineage>
        <taxon>Bacteria</taxon>
        <taxon>Pseudomonadati</taxon>
        <taxon>Pseudomonadota</taxon>
        <taxon>Alphaproteobacteria</taxon>
        <taxon>Sphingomonadales</taxon>
        <taxon>Erythrobacteraceae</taxon>
        <taxon>Erythrobacter/Porphyrobacter group</taxon>
        <taxon>Erythrobacter</taxon>
    </lineage>
</organism>
<gene>
    <name evidence="2" type="ORF">DVR09_08560</name>
</gene>
<keyword evidence="1" id="KW-0732">Signal</keyword>
<evidence type="ECO:0008006" key="4">
    <source>
        <dbReference type="Google" id="ProtNLM"/>
    </source>
</evidence>
<evidence type="ECO:0000313" key="2">
    <source>
        <dbReference type="EMBL" id="AXK42380.1"/>
    </source>
</evidence>
<feature type="signal peptide" evidence="1">
    <location>
        <begin position="1"/>
        <end position="24"/>
    </location>
</feature>
<reference evidence="3" key="1">
    <citation type="submission" date="2018-07" db="EMBL/GenBank/DDBJ databases">
        <title>Genome sequence of Erythrobacter strain YH-07, an antagonistic bacterium isolated from Yellow Sea.</title>
        <authorList>
            <person name="Tang T."/>
            <person name="Liu Q."/>
            <person name="Sun X."/>
        </authorList>
    </citation>
    <scope>NUCLEOTIDE SEQUENCE [LARGE SCALE GENOMIC DNA]</scope>
    <source>
        <strain evidence="3">YH-07</strain>
    </source>
</reference>
<evidence type="ECO:0000256" key="1">
    <source>
        <dbReference type="SAM" id="SignalP"/>
    </source>
</evidence>
<dbReference type="RefSeq" id="WP_115416561.1">
    <property type="nucleotide sequence ID" value="NZ_CP031357.1"/>
</dbReference>
<dbReference type="Proteomes" id="UP000254508">
    <property type="component" value="Chromosome"/>
</dbReference>
<evidence type="ECO:0000313" key="3">
    <source>
        <dbReference type="Proteomes" id="UP000254508"/>
    </source>
</evidence>
<proteinExistence type="predicted"/>
<protein>
    <recommendedName>
        <fullName evidence="4">Tetratricopeptide repeat protein</fullName>
    </recommendedName>
</protein>
<dbReference type="EMBL" id="CP031357">
    <property type="protein sequence ID" value="AXK42380.1"/>
    <property type="molecule type" value="Genomic_DNA"/>
</dbReference>
<dbReference type="OrthoDB" id="1150971at2"/>
<feature type="chain" id="PRO_5016575391" description="Tetratricopeptide repeat protein" evidence="1">
    <location>
        <begin position="25"/>
        <end position="265"/>
    </location>
</feature>
<dbReference type="AlphaFoldDB" id="A0A345YEM8"/>
<accession>A0A345YEM8</accession>